<dbReference type="EMBL" id="CP048020">
    <property type="protein sequence ID" value="QHX44176.1"/>
    <property type="molecule type" value="Genomic_DNA"/>
</dbReference>
<gene>
    <name evidence="1" type="ORF">GWP43_12755</name>
</gene>
<name>A0A6P1Y2R8_9SPIR</name>
<dbReference type="AlphaFoldDB" id="A0A6P1Y2R8"/>
<organism evidence="1 2">
    <name type="scientific">Treponema vincentii</name>
    <dbReference type="NCBI Taxonomy" id="69710"/>
    <lineage>
        <taxon>Bacteria</taxon>
        <taxon>Pseudomonadati</taxon>
        <taxon>Spirochaetota</taxon>
        <taxon>Spirochaetia</taxon>
        <taxon>Spirochaetales</taxon>
        <taxon>Treponemataceae</taxon>
        <taxon>Treponema</taxon>
    </lineage>
</organism>
<evidence type="ECO:0000313" key="1">
    <source>
        <dbReference type="EMBL" id="QHX44176.1"/>
    </source>
</evidence>
<sequence length="116" mass="12574">MKYIKGIPRGNIGASKWNVDENIAAGQGLFSTPPDRVSMVTVSVHIPEGHARFTIETTYSSPWNIGQDGTGGYWDPPDETHTEYTENTNVTIASTVTGVRVTCLEADKIINVCFAG</sequence>
<dbReference type="RefSeq" id="WP_162664458.1">
    <property type="nucleotide sequence ID" value="NZ_CP048020.1"/>
</dbReference>
<accession>A0A6P1Y2R8</accession>
<dbReference type="KEGG" id="trz:GWP43_12755"/>
<dbReference type="Proteomes" id="UP000464374">
    <property type="component" value="Chromosome"/>
</dbReference>
<evidence type="ECO:0000313" key="2">
    <source>
        <dbReference type="Proteomes" id="UP000464374"/>
    </source>
</evidence>
<proteinExistence type="predicted"/>
<reference evidence="1 2" key="1">
    <citation type="submission" date="2020-01" db="EMBL/GenBank/DDBJ databases">
        <title>Complete genome sequence of a human oral phylogroup 1 Treponema sp. strain ATCC 700766, originally isolated from periodontitis dental plaque.</title>
        <authorList>
            <person name="Chan Y."/>
            <person name="Huo Y.-B."/>
            <person name="Yu X.-L."/>
            <person name="Zeng H."/>
            <person name="Leung W.-K."/>
            <person name="Watt R.M."/>
        </authorList>
    </citation>
    <scope>NUCLEOTIDE SEQUENCE [LARGE SCALE GENOMIC DNA]</scope>
    <source>
        <strain evidence="1 2">OMZ 804</strain>
    </source>
</reference>
<protein>
    <submittedName>
        <fullName evidence="1">Uncharacterized protein</fullName>
    </submittedName>
</protein>